<dbReference type="Pfam" id="PF00430">
    <property type="entry name" value="ATP-synt_B"/>
    <property type="match status" value="1"/>
</dbReference>
<evidence type="ECO:0000256" key="16">
    <source>
        <dbReference type="SAM" id="Coils"/>
    </source>
</evidence>
<evidence type="ECO:0000256" key="14">
    <source>
        <dbReference type="HAMAP-Rule" id="MF_01398"/>
    </source>
</evidence>
<organism evidence="17 18">
    <name type="scientific">Pseudonocardia acidicola</name>
    <dbReference type="NCBI Taxonomy" id="2724939"/>
    <lineage>
        <taxon>Bacteria</taxon>
        <taxon>Bacillati</taxon>
        <taxon>Actinomycetota</taxon>
        <taxon>Actinomycetes</taxon>
        <taxon>Pseudonocardiales</taxon>
        <taxon>Pseudonocardiaceae</taxon>
        <taxon>Pseudonocardia</taxon>
    </lineage>
</organism>
<evidence type="ECO:0000256" key="2">
    <source>
        <dbReference type="ARBA" id="ARBA00005513"/>
    </source>
</evidence>
<keyword evidence="4 14" id="KW-1003">Cell membrane</keyword>
<gene>
    <name evidence="14" type="primary">atpF</name>
    <name evidence="17" type="ORF">HF526_17090</name>
</gene>
<keyword evidence="10 14" id="KW-0472">Membrane</keyword>
<dbReference type="HAMAP" id="MF_01398">
    <property type="entry name" value="ATP_synth_b_bprime"/>
    <property type="match status" value="1"/>
</dbReference>
<comment type="similarity">
    <text evidence="2 14 15">Belongs to the ATPase B chain family.</text>
</comment>
<keyword evidence="9 14" id="KW-0406">Ion transport</keyword>
<keyword evidence="5 14" id="KW-0138">CF(0)</keyword>
<feature type="coiled-coil region" evidence="16">
    <location>
        <begin position="54"/>
        <end position="110"/>
    </location>
</feature>
<dbReference type="InterPro" id="IPR005864">
    <property type="entry name" value="ATP_synth_F0_bsu_bac"/>
</dbReference>
<evidence type="ECO:0000256" key="6">
    <source>
        <dbReference type="ARBA" id="ARBA00022692"/>
    </source>
</evidence>
<evidence type="ECO:0000256" key="10">
    <source>
        <dbReference type="ARBA" id="ARBA00023136"/>
    </source>
</evidence>
<evidence type="ECO:0000313" key="18">
    <source>
        <dbReference type="Proteomes" id="UP000820669"/>
    </source>
</evidence>
<dbReference type="InterPro" id="IPR002146">
    <property type="entry name" value="ATP_synth_b/b'su_bac/chlpt"/>
</dbReference>
<dbReference type="Proteomes" id="UP000820669">
    <property type="component" value="Unassembled WGS sequence"/>
</dbReference>
<comment type="subunit">
    <text evidence="13 14">F-type ATPases have 2 components, F(1) - the catalytic core - and F(0) - the membrane proton channel. F(1) has five subunits: alpha(3), beta(3), gamma(1), delta(1), epsilon(1). F(0) has three main subunits: a(1), b(2) and c(10-14). The alpha and beta chains form an alternating ring which encloses part of the gamma chain. F(1) is attached to F(0) by a central stalk formed by the gamma and epsilon chains, while a peripheral stalk is formed by the delta and b chains.</text>
</comment>
<dbReference type="CDD" id="cd06503">
    <property type="entry name" value="ATP-synt_Fo_b"/>
    <property type="match status" value="1"/>
</dbReference>
<dbReference type="InterPro" id="IPR050059">
    <property type="entry name" value="ATP_synthase_B_chain"/>
</dbReference>
<keyword evidence="18" id="KW-1185">Reference proteome</keyword>
<evidence type="ECO:0000256" key="11">
    <source>
        <dbReference type="ARBA" id="ARBA00023310"/>
    </source>
</evidence>
<reference evidence="17 18" key="1">
    <citation type="submission" date="2020-04" db="EMBL/GenBank/DDBJ databases">
        <authorList>
            <person name="Klaysubun C."/>
            <person name="Duangmal K."/>
            <person name="Lipun K."/>
        </authorList>
    </citation>
    <scope>NUCLEOTIDE SEQUENCE [LARGE SCALE GENOMIC DNA]</scope>
    <source>
        <strain evidence="17 18">K10HN5</strain>
    </source>
</reference>
<comment type="function">
    <text evidence="12 14">F(1)F(0) ATP synthase produces ATP from ADP in the presence of a proton or sodium gradient. F-type ATPases consist of two structural domains, F(1) containing the extramembraneous catalytic core and F(0) containing the membrane proton channel, linked together by a central stalk and a peripheral stalk. During catalysis, ATP synthesis in the catalytic domain of F(1) is coupled via a rotary mechanism of the central stalk subunits to proton translocation.</text>
</comment>
<evidence type="ECO:0000256" key="9">
    <source>
        <dbReference type="ARBA" id="ARBA00023065"/>
    </source>
</evidence>
<keyword evidence="6 14" id="KW-0812">Transmembrane</keyword>
<evidence type="ECO:0000313" key="17">
    <source>
        <dbReference type="EMBL" id="NMH99011.1"/>
    </source>
</evidence>
<dbReference type="NCBIfam" id="TIGR01144">
    <property type="entry name" value="ATP_synt_b"/>
    <property type="match status" value="1"/>
</dbReference>
<comment type="subcellular location">
    <subcellularLocation>
        <location evidence="1 14">Cell membrane</location>
        <topology evidence="1 14">Single-pass membrane protein</topology>
    </subcellularLocation>
</comment>
<sequence>MTTTLLAAETINPLAPHPVEIVVGLIAFLLLFWVLKRTVFPQFEKIYAERTDKIEGGLKRAEEAQEEANRLHQQYEEQLAGLRAEAARIRDEARAEGQQIKAELRAQAEEEAERIRQRGLDQLAAAREQTVRALRAEVGGLAVQLAERIVRVDLSDESRRAATVDSFLAELDGLDQRRETTPAAGGAN</sequence>
<protein>
    <recommendedName>
        <fullName evidence="14">ATP synthase subunit b</fullName>
    </recommendedName>
    <alternativeName>
        <fullName evidence="14">ATP synthase F(0) sector subunit b</fullName>
    </alternativeName>
    <alternativeName>
        <fullName evidence="14">ATPase subunit I</fullName>
    </alternativeName>
    <alternativeName>
        <fullName evidence="14">F-type ATPase subunit b</fullName>
        <shortName evidence="14">F-ATPase subunit b</shortName>
    </alternativeName>
</protein>
<name>A0ABX1SBR2_9PSEU</name>
<proteinExistence type="inferred from homology"/>
<keyword evidence="8 14" id="KW-1133">Transmembrane helix</keyword>
<evidence type="ECO:0000256" key="13">
    <source>
        <dbReference type="ARBA" id="ARBA00025830"/>
    </source>
</evidence>
<keyword evidence="3 14" id="KW-0813">Transport</keyword>
<evidence type="ECO:0000256" key="15">
    <source>
        <dbReference type="RuleBase" id="RU003848"/>
    </source>
</evidence>
<evidence type="ECO:0000256" key="3">
    <source>
        <dbReference type="ARBA" id="ARBA00022448"/>
    </source>
</evidence>
<dbReference type="RefSeq" id="WP_169382456.1">
    <property type="nucleotide sequence ID" value="NZ_JAAXLA010000030.1"/>
</dbReference>
<feature type="transmembrane region" description="Helical" evidence="14">
    <location>
        <begin position="15"/>
        <end position="35"/>
    </location>
</feature>
<evidence type="ECO:0000256" key="12">
    <source>
        <dbReference type="ARBA" id="ARBA00025198"/>
    </source>
</evidence>
<dbReference type="NCBIfam" id="NF004412">
    <property type="entry name" value="PRK05759.1-3"/>
    <property type="match status" value="1"/>
</dbReference>
<evidence type="ECO:0000256" key="5">
    <source>
        <dbReference type="ARBA" id="ARBA00022547"/>
    </source>
</evidence>
<comment type="function">
    <text evidence="14">Component of the F(0) channel, it forms part of the peripheral stalk, linking F(1) to F(0).</text>
</comment>
<accession>A0ABX1SBR2</accession>
<dbReference type="InterPro" id="IPR028987">
    <property type="entry name" value="ATP_synth_B-like_membr_sf"/>
</dbReference>
<dbReference type="SUPFAM" id="SSF81573">
    <property type="entry name" value="F1F0 ATP synthase subunit B, membrane domain"/>
    <property type="match status" value="1"/>
</dbReference>
<evidence type="ECO:0000256" key="4">
    <source>
        <dbReference type="ARBA" id="ARBA00022475"/>
    </source>
</evidence>
<evidence type="ECO:0000256" key="1">
    <source>
        <dbReference type="ARBA" id="ARBA00004162"/>
    </source>
</evidence>
<dbReference type="EMBL" id="JAAXLA010000030">
    <property type="protein sequence ID" value="NMH99011.1"/>
    <property type="molecule type" value="Genomic_DNA"/>
</dbReference>
<evidence type="ECO:0000256" key="7">
    <source>
        <dbReference type="ARBA" id="ARBA00022781"/>
    </source>
</evidence>
<dbReference type="PANTHER" id="PTHR33445">
    <property type="entry name" value="ATP SYNTHASE SUBUNIT B', CHLOROPLASTIC"/>
    <property type="match status" value="1"/>
</dbReference>
<keyword evidence="16" id="KW-0175">Coiled coil</keyword>
<dbReference type="PANTHER" id="PTHR33445:SF1">
    <property type="entry name" value="ATP SYNTHASE SUBUNIT B"/>
    <property type="match status" value="1"/>
</dbReference>
<evidence type="ECO:0000256" key="8">
    <source>
        <dbReference type="ARBA" id="ARBA00022989"/>
    </source>
</evidence>
<keyword evidence="11 14" id="KW-0066">ATP synthesis</keyword>
<comment type="caution">
    <text evidence="17">The sequence shown here is derived from an EMBL/GenBank/DDBJ whole genome shotgun (WGS) entry which is preliminary data.</text>
</comment>
<keyword evidence="7 14" id="KW-0375">Hydrogen ion transport</keyword>